<dbReference type="Proteomes" id="UP000054279">
    <property type="component" value="Unassembled WGS sequence"/>
</dbReference>
<proteinExistence type="predicted"/>
<organism evidence="1 2">
    <name type="scientific">Sphaerobolus stellatus (strain SS14)</name>
    <dbReference type="NCBI Taxonomy" id="990650"/>
    <lineage>
        <taxon>Eukaryota</taxon>
        <taxon>Fungi</taxon>
        <taxon>Dikarya</taxon>
        <taxon>Basidiomycota</taxon>
        <taxon>Agaricomycotina</taxon>
        <taxon>Agaricomycetes</taxon>
        <taxon>Phallomycetidae</taxon>
        <taxon>Geastrales</taxon>
        <taxon>Sphaerobolaceae</taxon>
        <taxon>Sphaerobolus</taxon>
    </lineage>
</organism>
<protein>
    <submittedName>
        <fullName evidence="1">Uncharacterized protein</fullName>
    </submittedName>
</protein>
<accession>A0A0C9UNQ0</accession>
<keyword evidence="2" id="KW-1185">Reference proteome</keyword>
<gene>
    <name evidence="1" type="ORF">M422DRAFT_271988</name>
</gene>
<dbReference type="EMBL" id="KN837353">
    <property type="protein sequence ID" value="KIJ26890.1"/>
    <property type="molecule type" value="Genomic_DNA"/>
</dbReference>
<sequence>MSRSNGGRGHTTAAASAGAPRIRVSRALAGVLAYVYGDSNAGGTLGVPDVCLRWFQRTWETYGCGASVQNLRHTDLAGIVAYVYGGSNAGDTLTSVAHPTRPPHIRAP</sequence>
<evidence type="ECO:0000313" key="1">
    <source>
        <dbReference type="EMBL" id="KIJ26890.1"/>
    </source>
</evidence>
<dbReference type="AlphaFoldDB" id="A0A0C9UNQ0"/>
<name>A0A0C9UNQ0_SPHS4</name>
<evidence type="ECO:0000313" key="2">
    <source>
        <dbReference type="Proteomes" id="UP000054279"/>
    </source>
</evidence>
<dbReference type="HOGENOM" id="CLU_2198676_0_0_1"/>
<reference evidence="1 2" key="1">
    <citation type="submission" date="2014-06" db="EMBL/GenBank/DDBJ databases">
        <title>Evolutionary Origins and Diversification of the Mycorrhizal Mutualists.</title>
        <authorList>
            <consortium name="DOE Joint Genome Institute"/>
            <consortium name="Mycorrhizal Genomics Consortium"/>
            <person name="Kohler A."/>
            <person name="Kuo A."/>
            <person name="Nagy L.G."/>
            <person name="Floudas D."/>
            <person name="Copeland A."/>
            <person name="Barry K.W."/>
            <person name="Cichocki N."/>
            <person name="Veneault-Fourrey C."/>
            <person name="LaButti K."/>
            <person name="Lindquist E.A."/>
            <person name="Lipzen A."/>
            <person name="Lundell T."/>
            <person name="Morin E."/>
            <person name="Murat C."/>
            <person name="Riley R."/>
            <person name="Ohm R."/>
            <person name="Sun H."/>
            <person name="Tunlid A."/>
            <person name="Henrissat B."/>
            <person name="Grigoriev I.V."/>
            <person name="Hibbett D.S."/>
            <person name="Martin F."/>
        </authorList>
    </citation>
    <scope>NUCLEOTIDE SEQUENCE [LARGE SCALE GENOMIC DNA]</scope>
    <source>
        <strain evidence="1 2">SS14</strain>
    </source>
</reference>